<dbReference type="InterPro" id="IPR012094">
    <property type="entry name" value="tRNA_Ile_lys_synt"/>
</dbReference>
<comment type="similarity">
    <text evidence="6">Belongs to the tRNA(Ile)-lysidine synthase family.</text>
</comment>
<comment type="subcellular location">
    <subcellularLocation>
        <location evidence="6">Cytoplasm</location>
    </subcellularLocation>
</comment>
<comment type="function">
    <text evidence="6">Ligates lysine onto the cytidine present at position 34 of the AUA codon-specific tRNA(Ile) that contains the anticodon CAU, in an ATP-dependent manner. Cytidine is converted to lysidine, thus changing the amino acid specificity of the tRNA from methionine to isoleucine.</text>
</comment>
<dbReference type="InterPro" id="IPR012795">
    <property type="entry name" value="tRNA_Ile_lys_synt_N"/>
</dbReference>
<evidence type="ECO:0000256" key="4">
    <source>
        <dbReference type="ARBA" id="ARBA00022840"/>
    </source>
</evidence>
<dbReference type="GO" id="GO:0006400">
    <property type="term" value="P:tRNA modification"/>
    <property type="evidence" value="ECO:0007669"/>
    <property type="project" value="UniProtKB-UniRule"/>
</dbReference>
<keyword evidence="3 6" id="KW-0547">Nucleotide-binding</keyword>
<dbReference type="GO" id="GO:0005737">
    <property type="term" value="C:cytoplasm"/>
    <property type="evidence" value="ECO:0007669"/>
    <property type="project" value="UniProtKB-SubCell"/>
</dbReference>
<evidence type="ECO:0000256" key="3">
    <source>
        <dbReference type="ARBA" id="ARBA00022741"/>
    </source>
</evidence>
<evidence type="ECO:0000313" key="8">
    <source>
        <dbReference type="EMBL" id="GHE04673.1"/>
    </source>
</evidence>
<name>A0AAN5A0Q0_9RHOB</name>
<evidence type="ECO:0000256" key="6">
    <source>
        <dbReference type="HAMAP-Rule" id="MF_01161"/>
    </source>
</evidence>
<dbReference type="HAMAP" id="MF_01161">
    <property type="entry name" value="tRNA_Ile_lys_synt"/>
    <property type="match status" value="1"/>
</dbReference>
<evidence type="ECO:0000256" key="2">
    <source>
        <dbReference type="ARBA" id="ARBA00022694"/>
    </source>
</evidence>
<dbReference type="InterPro" id="IPR011063">
    <property type="entry name" value="TilS/TtcA_N"/>
</dbReference>
<feature type="domain" description="tRNA(Ile)-lysidine/2-thiocytidine synthase N-terminal" evidence="7">
    <location>
        <begin position="31"/>
        <end position="208"/>
    </location>
</feature>
<reference evidence="8" key="3">
    <citation type="submission" date="2023-06" db="EMBL/GenBank/DDBJ databases">
        <authorList>
            <person name="Sun Q."/>
            <person name="Zhou Y."/>
        </authorList>
    </citation>
    <scope>NUCLEOTIDE SEQUENCE</scope>
    <source>
        <strain evidence="8">CGMCC 1.10859</strain>
    </source>
</reference>
<evidence type="ECO:0000313" key="9">
    <source>
        <dbReference type="EMBL" id="SDX47439.1"/>
    </source>
</evidence>
<evidence type="ECO:0000313" key="11">
    <source>
        <dbReference type="Proteomes" id="UP000634647"/>
    </source>
</evidence>
<dbReference type="NCBIfam" id="TIGR02432">
    <property type="entry name" value="lysidine_TilS_N"/>
    <property type="match status" value="1"/>
</dbReference>
<dbReference type="EMBL" id="FNOB01000017">
    <property type="protein sequence ID" value="SDX47439.1"/>
    <property type="molecule type" value="Genomic_DNA"/>
</dbReference>
<dbReference type="PANTHER" id="PTHR43033:SF1">
    <property type="entry name" value="TRNA(ILE)-LYSIDINE SYNTHASE-RELATED"/>
    <property type="match status" value="1"/>
</dbReference>
<keyword evidence="2 6" id="KW-0819">tRNA processing</keyword>
<dbReference type="GO" id="GO:0005524">
    <property type="term" value="F:ATP binding"/>
    <property type="evidence" value="ECO:0007669"/>
    <property type="project" value="UniProtKB-UniRule"/>
</dbReference>
<reference evidence="9 10" key="2">
    <citation type="submission" date="2016-10" db="EMBL/GenBank/DDBJ databases">
        <authorList>
            <person name="Varghese N."/>
            <person name="Submissions S."/>
        </authorList>
    </citation>
    <scope>NUCLEOTIDE SEQUENCE [LARGE SCALE GENOMIC DNA]</scope>
    <source>
        <strain evidence="9 10">DSM 24802</strain>
    </source>
</reference>
<comment type="caution">
    <text evidence="8">The sequence shown here is derived from an EMBL/GenBank/DDBJ whole genome shotgun (WGS) entry which is preliminary data.</text>
</comment>
<dbReference type="InterPro" id="IPR014729">
    <property type="entry name" value="Rossmann-like_a/b/a_fold"/>
</dbReference>
<comment type="catalytic activity">
    <reaction evidence="5 6">
        <text>cytidine(34) in tRNA(Ile2) + L-lysine + ATP = lysidine(34) in tRNA(Ile2) + AMP + diphosphate + H(+)</text>
        <dbReference type="Rhea" id="RHEA:43744"/>
        <dbReference type="Rhea" id="RHEA-COMP:10625"/>
        <dbReference type="Rhea" id="RHEA-COMP:10670"/>
        <dbReference type="ChEBI" id="CHEBI:15378"/>
        <dbReference type="ChEBI" id="CHEBI:30616"/>
        <dbReference type="ChEBI" id="CHEBI:32551"/>
        <dbReference type="ChEBI" id="CHEBI:33019"/>
        <dbReference type="ChEBI" id="CHEBI:82748"/>
        <dbReference type="ChEBI" id="CHEBI:83665"/>
        <dbReference type="ChEBI" id="CHEBI:456215"/>
        <dbReference type="EC" id="6.3.4.19"/>
    </reaction>
</comment>
<comment type="domain">
    <text evidence="6">The N-terminal region contains the highly conserved SGGXDS motif, predicted to be a P-loop motif involved in ATP binding.</text>
</comment>
<dbReference type="SUPFAM" id="SSF52402">
    <property type="entry name" value="Adenine nucleotide alpha hydrolases-like"/>
    <property type="match status" value="1"/>
</dbReference>
<evidence type="ECO:0000313" key="10">
    <source>
        <dbReference type="Proteomes" id="UP000199541"/>
    </source>
</evidence>
<dbReference type="EC" id="6.3.4.19" evidence="6"/>
<dbReference type="Proteomes" id="UP000199541">
    <property type="component" value="Unassembled WGS sequence"/>
</dbReference>
<keyword evidence="1 6" id="KW-0436">Ligase</keyword>
<evidence type="ECO:0000259" key="7">
    <source>
        <dbReference type="Pfam" id="PF01171"/>
    </source>
</evidence>
<dbReference type="AlphaFoldDB" id="A0AAN5A0Q0"/>
<evidence type="ECO:0000256" key="5">
    <source>
        <dbReference type="ARBA" id="ARBA00048539"/>
    </source>
</evidence>
<reference evidence="8" key="1">
    <citation type="journal article" date="2014" name="Int. J. Syst. Evol. Microbiol.">
        <title>Complete genome sequence of Corynebacterium casei LMG S-19264T (=DSM 44701T), isolated from a smear-ripened cheese.</title>
        <authorList>
            <consortium name="US DOE Joint Genome Institute (JGI-PGF)"/>
            <person name="Walter F."/>
            <person name="Albersmeier A."/>
            <person name="Kalinowski J."/>
            <person name="Ruckert C."/>
        </authorList>
    </citation>
    <scope>NUCLEOTIDE SEQUENCE</scope>
    <source>
        <strain evidence="8">CGMCC 1.10859</strain>
    </source>
</reference>
<dbReference type="CDD" id="cd01992">
    <property type="entry name" value="TilS_N"/>
    <property type="match status" value="1"/>
</dbReference>
<dbReference type="PANTHER" id="PTHR43033">
    <property type="entry name" value="TRNA(ILE)-LYSIDINE SYNTHASE-RELATED"/>
    <property type="match status" value="1"/>
</dbReference>
<keyword evidence="4 6" id="KW-0067">ATP-binding</keyword>
<keyword evidence="6" id="KW-0963">Cytoplasm</keyword>
<dbReference type="Proteomes" id="UP000634647">
    <property type="component" value="Unassembled WGS sequence"/>
</dbReference>
<evidence type="ECO:0000256" key="1">
    <source>
        <dbReference type="ARBA" id="ARBA00022598"/>
    </source>
</evidence>
<keyword evidence="10" id="KW-1185">Reference proteome</keyword>
<dbReference type="Pfam" id="PF01171">
    <property type="entry name" value="ATP_bind_3"/>
    <property type="match status" value="1"/>
</dbReference>
<gene>
    <name evidence="6 8" type="primary">tilS</name>
    <name evidence="8" type="ORF">GCM10008024_32660</name>
    <name evidence="9" type="ORF">SAMN05444006_11734</name>
</gene>
<proteinExistence type="inferred from homology"/>
<sequence length="427" mass="44731">MAASRQPDGSAAEALAAALAEASATPPARLGVAVSGGGDSLALLHLLHDWAAANGVALSAATVDHGLRAAAAAEAAMVADVCAGLGLPHAVLRWRGWEGRGNLPDAARRARYRLLGDWARGQGLAAVALGHTLDDQAETLLMRLARGSGVDGLSAMAARREAGGMVWLRPLLGVRRGTLRDLLRARGVGWAEDPSNDDPAFDRVKARRALAALAPLGIDAAGLAATAGRMATARAALAHAAHALAQDCVSIEAGDVVIDRPLFEAAPEETRLRLMAHALGFVGSAEYRPRLASLQAALGAALGGRRRTLAGCLIRPRARSLRITREYRAVATLETRPDVLWDGRWRLSGPDSNGLTLRALGPEGLARLPGWRDAGLPRDSLIAAPALWRGPELVAAPLACVDATSPQGWRLWPEKGRQDFLSALLSH</sequence>
<accession>A0AAN5A0Q0</accession>
<dbReference type="EMBL" id="BNAB01000018">
    <property type="protein sequence ID" value="GHE04673.1"/>
    <property type="molecule type" value="Genomic_DNA"/>
</dbReference>
<dbReference type="Gene3D" id="3.40.50.620">
    <property type="entry name" value="HUPs"/>
    <property type="match status" value="1"/>
</dbReference>
<organism evidence="8 11">
    <name type="scientific">Allgaiera indica</name>
    <dbReference type="NCBI Taxonomy" id="765699"/>
    <lineage>
        <taxon>Bacteria</taxon>
        <taxon>Pseudomonadati</taxon>
        <taxon>Pseudomonadota</taxon>
        <taxon>Alphaproteobacteria</taxon>
        <taxon>Rhodobacterales</taxon>
        <taxon>Paracoccaceae</taxon>
        <taxon>Allgaiera</taxon>
    </lineage>
</organism>
<feature type="binding site" evidence="6">
    <location>
        <begin position="35"/>
        <end position="40"/>
    </location>
    <ligand>
        <name>ATP</name>
        <dbReference type="ChEBI" id="CHEBI:30616"/>
    </ligand>
</feature>
<protein>
    <recommendedName>
        <fullName evidence="6">tRNA(Ile)-lysidine synthase</fullName>
        <ecNumber evidence="6">6.3.4.19</ecNumber>
    </recommendedName>
    <alternativeName>
        <fullName evidence="6">tRNA(Ile)-2-lysyl-cytidine synthase</fullName>
    </alternativeName>
    <alternativeName>
        <fullName evidence="6">tRNA(Ile)-lysidine synthetase</fullName>
    </alternativeName>
</protein>
<dbReference type="GO" id="GO:0032267">
    <property type="term" value="F:tRNA(Ile)-lysidine synthase activity"/>
    <property type="evidence" value="ECO:0007669"/>
    <property type="project" value="UniProtKB-EC"/>
</dbReference>